<reference evidence="1" key="1">
    <citation type="journal article" date="2021" name="Proc. Natl. Acad. Sci. U.S.A.">
        <title>A Catalog of Tens of Thousands of Viruses from Human Metagenomes Reveals Hidden Associations with Chronic Diseases.</title>
        <authorList>
            <person name="Tisza M.J."/>
            <person name="Buck C.B."/>
        </authorList>
    </citation>
    <scope>NUCLEOTIDE SEQUENCE</scope>
    <source>
        <strain evidence="1">CtAFE3</strain>
    </source>
</reference>
<dbReference type="EMBL" id="BK032542">
    <property type="protein sequence ID" value="DAF46707.1"/>
    <property type="molecule type" value="Genomic_DNA"/>
</dbReference>
<sequence>MYNNKIKKGMIFMATRSFTANIKFNKKNADSLIKALESTKKAKTIEVSNVETIKDLSLIKKMFSPRKEEKCL</sequence>
<organism evidence="1">
    <name type="scientific">Siphoviridae sp. ctAFE3</name>
    <dbReference type="NCBI Taxonomy" id="2827796"/>
    <lineage>
        <taxon>Viruses</taxon>
        <taxon>Duplodnaviria</taxon>
        <taxon>Heunggongvirae</taxon>
        <taxon>Uroviricota</taxon>
        <taxon>Caudoviricetes</taxon>
    </lineage>
</organism>
<proteinExistence type="predicted"/>
<protein>
    <submittedName>
        <fullName evidence="1">Uncharacterized protein</fullName>
    </submittedName>
</protein>
<evidence type="ECO:0000313" key="1">
    <source>
        <dbReference type="EMBL" id="DAF46707.1"/>
    </source>
</evidence>
<name>A0A8S5S7B9_9CAUD</name>
<accession>A0A8S5S7B9</accession>